<dbReference type="OMA" id="DFFTPHP"/>
<dbReference type="PANTHER" id="PTHR47447:SF24">
    <property type="entry name" value="PENTATRICOPEPTIDE REPEAT-CONTAINING PROTEIN"/>
    <property type="match status" value="1"/>
</dbReference>
<feature type="repeat" description="PPR" evidence="5">
    <location>
        <begin position="591"/>
        <end position="625"/>
    </location>
</feature>
<dbReference type="PROSITE" id="PS51375">
    <property type="entry name" value="PPR"/>
    <property type="match status" value="3"/>
</dbReference>
<feature type="compositionally biased region" description="Basic and acidic residues" evidence="6">
    <location>
        <begin position="1097"/>
        <end position="1110"/>
    </location>
</feature>
<keyword evidence="8" id="KW-1185">Reference proteome</keyword>
<accession>S7QIM7</accession>
<evidence type="ECO:0000256" key="5">
    <source>
        <dbReference type="PROSITE-ProRule" id="PRU00708"/>
    </source>
</evidence>
<dbReference type="InterPro" id="IPR002885">
    <property type="entry name" value="PPR_rpt"/>
</dbReference>
<dbReference type="Pfam" id="PF01535">
    <property type="entry name" value="PPR"/>
    <property type="match status" value="1"/>
</dbReference>
<comment type="function">
    <text evidence="3">Regulates mitochondrial small subunit maturation by controlling 15S rRNA 5'-end processing. Localizes to the 5' precursor of the 15S rRNA in a position that is subsequently occupied by mS47 in the mature yeast mtSSU. Uses structure and sequence-specific RNA recognition, binding to a single-stranded region of the precursor and specifically recognizing bases -6 to -1. The exchange of Ccm1 for mS47 is coupled to the irreversible removal of precursor rRNA that is accompanied by conformational changes of the mitoribosomal proteins uS5m and mS26. These conformational changes signal completion of 5'-end rRNA processing through protection of the mature 5'-end of the 15S rRNA and stabilization of mS47. The removal of the 5' precursor together with the dissociation of Ccm1 may be catalyzed by the 5'-3' exoribonuclease Pet127. Involved in the specific removal of group I introns in mitochondrial encoded transcripts.</text>
</comment>
<sequence length="1168" mass="131136">MLEPVGAIIFSSLLACRTTSGRCASSTSSVKVIVRSMGTAVTPEVCSSLSRRAKGKERADVPPDDVRSCKRDPLYGQAGRSTSDETRWAADKKCLFVSAESIPCRSQSYNSCSRPPKRSLMRLRQPFIVATHPTLQRRTAAGLSTSQVASSSSSPRRSDLRQQFLELCRMPQGKFNPTRAWSVYSEALTAGALDQIEDSILLKFATRLVERAESLYSSSVSLEELRSWGTRIHAILGELHREDLNEDQAFAHKCIMSRASALMDSLEEPMALIDETKDGYLEDRHRALMIPVYEAVFLSLVHHRSPYGGLVFLLNEWKTISSYTVSRKRMTLPGVLVAPAGSLRKTVHKVLRDIEMPALVLADHRRVWDKEQKMRAGELLIQVLSEADLPEDALDVLEEMQAQSLTPSLMIRLTLVRALVRADSFELANSIFWRVTESLPAGPTFKYHLSTGLYLFAHQGDTGRAEEFYELLQKQGWVSPPDVATLMHASAAIGDTKGVIALFHKFFPEDGEGDSRAGAVSILHYTSVIYAHAQQSDFDGMNHWLEKMAKAGIMPDAYVYGIVLQSFARRHDVESMAAVMDQMRSTGIRPNYVAYTTVLSVLARRRDPVAAEAMYKQALQDGIVPDRKMLLTLMNAHVEAGSWRGVIRVFDYMKASRLRHLRLTPAVYNTLLKAYVLIGAPFRVVSELFDKLRDVKIRPDAYTFALLMQSACDAGEMDVAADIFQQMETLSEHWQSSLHINAYVMTILMAGYLRAGDRQRAKAVYDGMRERGIQPTSVTFASIIKAYGNEKTEESLQMAEDFLASLVDSDPSDRVWERTAGSRAAALDNIYAPLMTVYARDADPENVERLYQGMLDAGGEPTIGLLTMLLDAYRRKGDVQAALKIWPQIFQIGLDMSQVGPLFQGQELSQEHTERRNSTLLCIPLSIYIDALSAAGLHIEIALTWKKLQMLGFSFDSHNWNHLAVALVRAGELERAFEILERVILPYQMQSERILRTRERDPDSPFLFDQPPPEDNLPETAAAPANRRAARRAEAIETASSWMGSLAEVDEGRDDDFAHQLHVLHQISPSWNQWRPHAVTLDVLAWTLEKLERGQVIEPIRPDQDSSDHPEQDEDEDARLARVRLCGEIYDGILSNYPQAVLAVQEHKRRRGLEELRSTRTMRYTSVG</sequence>
<dbReference type="PANTHER" id="PTHR47447">
    <property type="entry name" value="OS03G0856100 PROTEIN"/>
    <property type="match status" value="1"/>
</dbReference>
<name>S7QIM7_GLOTA</name>
<protein>
    <recommendedName>
        <fullName evidence="9">Pentacotripeptide-repeat region of PRORP domain-containing protein</fullName>
    </recommendedName>
</protein>
<dbReference type="Pfam" id="PF13812">
    <property type="entry name" value="PPR_3"/>
    <property type="match status" value="2"/>
</dbReference>
<proteinExistence type="inferred from homology"/>
<dbReference type="Proteomes" id="UP000030669">
    <property type="component" value="Unassembled WGS sequence"/>
</dbReference>
<organism evidence="7 8">
    <name type="scientific">Gloeophyllum trabeum (strain ATCC 11539 / FP-39264 / Madison 617)</name>
    <name type="common">Brown rot fungus</name>
    <dbReference type="NCBI Taxonomy" id="670483"/>
    <lineage>
        <taxon>Eukaryota</taxon>
        <taxon>Fungi</taxon>
        <taxon>Dikarya</taxon>
        <taxon>Basidiomycota</taxon>
        <taxon>Agaricomycotina</taxon>
        <taxon>Agaricomycetes</taxon>
        <taxon>Gloeophyllales</taxon>
        <taxon>Gloeophyllaceae</taxon>
        <taxon>Gloeophyllum</taxon>
    </lineage>
</organism>
<evidence type="ECO:0000313" key="7">
    <source>
        <dbReference type="EMBL" id="EPQ59152.1"/>
    </source>
</evidence>
<dbReference type="HOGENOM" id="CLU_007929_0_0_1"/>
<dbReference type="EMBL" id="KB469297">
    <property type="protein sequence ID" value="EPQ59152.1"/>
    <property type="molecule type" value="Genomic_DNA"/>
</dbReference>
<feature type="region of interest" description="Disordered" evidence="6">
    <location>
        <begin position="1000"/>
        <end position="1023"/>
    </location>
</feature>
<evidence type="ECO:0000256" key="4">
    <source>
        <dbReference type="ARBA" id="ARBA00044511"/>
    </source>
</evidence>
<keyword evidence="2" id="KW-0677">Repeat</keyword>
<gene>
    <name evidence="7" type="ORF">GLOTRDRAFT_119394</name>
</gene>
<feature type="repeat" description="PPR" evidence="5">
    <location>
        <begin position="556"/>
        <end position="590"/>
    </location>
</feature>
<evidence type="ECO:0000256" key="3">
    <source>
        <dbReference type="ARBA" id="ARBA00044493"/>
    </source>
</evidence>
<comment type="subunit">
    <text evidence="4">Binds to mitochondrial small subunit 15S rRNA.</text>
</comment>
<dbReference type="eggNOG" id="KOG4197">
    <property type="taxonomic scope" value="Eukaryota"/>
</dbReference>
<dbReference type="STRING" id="670483.S7QIM7"/>
<evidence type="ECO:0000256" key="2">
    <source>
        <dbReference type="ARBA" id="ARBA00022737"/>
    </source>
</evidence>
<dbReference type="InterPro" id="IPR011990">
    <property type="entry name" value="TPR-like_helical_dom_sf"/>
</dbReference>
<feature type="region of interest" description="Disordered" evidence="6">
    <location>
        <begin position="1097"/>
        <end position="1117"/>
    </location>
</feature>
<feature type="compositionally biased region" description="Basic and acidic residues" evidence="6">
    <location>
        <begin position="56"/>
        <end position="73"/>
    </location>
</feature>
<dbReference type="KEGG" id="gtr:GLOTRDRAFT_119394"/>
<feature type="repeat" description="PPR" evidence="5">
    <location>
        <begin position="741"/>
        <end position="775"/>
    </location>
</feature>
<evidence type="ECO:0000256" key="6">
    <source>
        <dbReference type="SAM" id="MobiDB-lite"/>
    </source>
</evidence>
<feature type="region of interest" description="Disordered" evidence="6">
    <location>
        <begin position="53"/>
        <end position="82"/>
    </location>
</feature>
<dbReference type="GeneID" id="19300554"/>
<evidence type="ECO:0000313" key="8">
    <source>
        <dbReference type="Proteomes" id="UP000030669"/>
    </source>
</evidence>
<dbReference type="NCBIfam" id="TIGR00756">
    <property type="entry name" value="PPR"/>
    <property type="match status" value="3"/>
</dbReference>
<evidence type="ECO:0000256" key="1">
    <source>
        <dbReference type="ARBA" id="ARBA00006192"/>
    </source>
</evidence>
<dbReference type="AlphaFoldDB" id="S7QIM7"/>
<dbReference type="Gene3D" id="1.25.40.10">
    <property type="entry name" value="Tetratricopeptide repeat domain"/>
    <property type="match status" value="4"/>
</dbReference>
<reference evidence="7 8" key="1">
    <citation type="journal article" date="2012" name="Science">
        <title>The Paleozoic origin of enzymatic lignin decomposition reconstructed from 31 fungal genomes.</title>
        <authorList>
            <person name="Floudas D."/>
            <person name="Binder M."/>
            <person name="Riley R."/>
            <person name="Barry K."/>
            <person name="Blanchette R.A."/>
            <person name="Henrissat B."/>
            <person name="Martinez A.T."/>
            <person name="Otillar R."/>
            <person name="Spatafora J.W."/>
            <person name="Yadav J.S."/>
            <person name="Aerts A."/>
            <person name="Benoit I."/>
            <person name="Boyd A."/>
            <person name="Carlson A."/>
            <person name="Copeland A."/>
            <person name="Coutinho P.M."/>
            <person name="de Vries R.P."/>
            <person name="Ferreira P."/>
            <person name="Findley K."/>
            <person name="Foster B."/>
            <person name="Gaskell J."/>
            <person name="Glotzer D."/>
            <person name="Gorecki P."/>
            <person name="Heitman J."/>
            <person name="Hesse C."/>
            <person name="Hori C."/>
            <person name="Igarashi K."/>
            <person name="Jurgens J.A."/>
            <person name="Kallen N."/>
            <person name="Kersten P."/>
            <person name="Kohler A."/>
            <person name="Kuees U."/>
            <person name="Kumar T.K.A."/>
            <person name="Kuo A."/>
            <person name="LaButti K."/>
            <person name="Larrondo L.F."/>
            <person name="Lindquist E."/>
            <person name="Ling A."/>
            <person name="Lombard V."/>
            <person name="Lucas S."/>
            <person name="Lundell T."/>
            <person name="Martin R."/>
            <person name="McLaughlin D.J."/>
            <person name="Morgenstern I."/>
            <person name="Morin E."/>
            <person name="Murat C."/>
            <person name="Nagy L.G."/>
            <person name="Nolan M."/>
            <person name="Ohm R.A."/>
            <person name="Patyshakuliyeva A."/>
            <person name="Rokas A."/>
            <person name="Ruiz-Duenas F.J."/>
            <person name="Sabat G."/>
            <person name="Salamov A."/>
            <person name="Samejima M."/>
            <person name="Schmutz J."/>
            <person name="Slot J.C."/>
            <person name="St John F."/>
            <person name="Stenlid J."/>
            <person name="Sun H."/>
            <person name="Sun S."/>
            <person name="Syed K."/>
            <person name="Tsang A."/>
            <person name="Wiebenga A."/>
            <person name="Young D."/>
            <person name="Pisabarro A."/>
            <person name="Eastwood D.C."/>
            <person name="Martin F."/>
            <person name="Cullen D."/>
            <person name="Grigoriev I.V."/>
            <person name="Hibbett D.S."/>
        </authorList>
    </citation>
    <scope>NUCLEOTIDE SEQUENCE [LARGE SCALE GENOMIC DNA]</scope>
    <source>
        <strain evidence="7 8">ATCC 11539</strain>
    </source>
</reference>
<comment type="similarity">
    <text evidence="1">Belongs to the CCM1 family.</text>
</comment>
<dbReference type="OrthoDB" id="185373at2759"/>
<dbReference type="RefSeq" id="XP_007862216.1">
    <property type="nucleotide sequence ID" value="XM_007864025.1"/>
</dbReference>
<evidence type="ECO:0008006" key="9">
    <source>
        <dbReference type="Google" id="ProtNLM"/>
    </source>
</evidence>